<dbReference type="Proteomes" id="UP000502608">
    <property type="component" value="Chromosome"/>
</dbReference>
<dbReference type="KEGG" id="saes:HBH39_12865"/>
<gene>
    <name evidence="1" type="ORF">HBH39_12865</name>
</gene>
<dbReference type="EMBL" id="CP050313">
    <property type="protein sequence ID" value="QIR15268.1"/>
    <property type="molecule type" value="Genomic_DNA"/>
</dbReference>
<evidence type="ECO:0000313" key="2">
    <source>
        <dbReference type="Proteomes" id="UP000502608"/>
    </source>
</evidence>
<name>A0A6G9QLK5_9GAMM</name>
<sequence>MSNKEKSLAELMNLTPEGRYDYMIEQVKANEVIWSLQDHDGCVMLTTEDEDCIPMWPSEETAAQWAVDDWKDCEPLAIPLAEFQQRWVSGMEDDDLFIAVFPVQDDLGVVVAPFEVDQRLTPKKSQKH</sequence>
<dbReference type="AlphaFoldDB" id="A0A6G9QLK5"/>
<dbReference type="RefSeq" id="WP_167678892.1">
    <property type="nucleotide sequence ID" value="NZ_CP050313.1"/>
</dbReference>
<reference evidence="1 2" key="1">
    <citation type="submission" date="2020-03" db="EMBL/GenBank/DDBJ databases">
        <title>Complete genome sequence of Shewanella sp.</title>
        <authorList>
            <person name="Kim Y.-S."/>
            <person name="Kim S.-J."/>
            <person name="Jung H.-K."/>
            <person name="Kim K.-H."/>
        </authorList>
    </citation>
    <scope>NUCLEOTIDE SEQUENCE [LARGE SCALE GENOMIC DNA]</scope>
    <source>
        <strain evidence="1 2">PN3F2</strain>
    </source>
</reference>
<keyword evidence="2" id="KW-1185">Reference proteome</keyword>
<dbReference type="Pfam" id="PF11042">
    <property type="entry name" value="DUF2750"/>
    <property type="match status" value="1"/>
</dbReference>
<protein>
    <submittedName>
        <fullName evidence="1">DUF2750 domain-containing protein</fullName>
    </submittedName>
</protein>
<organism evidence="1 2">
    <name type="scientific">Shewanella aestuarii</name>
    <dbReference type="NCBI Taxonomy" id="1028752"/>
    <lineage>
        <taxon>Bacteria</taxon>
        <taxon>Pseudomonadati</taxon>
        <taxon>Pseudomonadota</taxon>
        <taxon>Gammaproteobacteria</taxon>
        <taxon>Alteromonadales</taxon>
        <taxon>Shewanellaceae</taxon>
        <taxon>Shewanella</taxon>
    </lineage>
</organism>
<proteinExistence type="predicted"/>
<dbReference type="InterPro" id="IPR021284">
    <property type="entry name" value="DUF2750"/>
</dbReference>
<accession>A0A6G9QLK5</accession>
<evidence type="ECO:0000313" key="1">
    <source>
        <dbReference type="EMBL" id="QIR15268.1"/>
    </source>
</evidence>